<evidence type="ECO:0000259" key="6">
    <source>
        <dbReference type="Pfam" id="PF05175"/>
    </source>
</evidence>
<name>A0ABV7A752_9BACI</name>
<dbReference type="GO" id="GO:0102559">
    <property type="term" value="F:peptide chain release factor N(5)-glutamine methyltransferase activity"/>
    <property type="evidence" value="ECO:0007669"/>
    <property type="project" value="UniProtKB-EC"/>
</dbReference>
<protein>
    <recommendedName>
        <fullName evidence="5">Release factor glutamine methyltransferase</fullName>
        <shortName evidence="5">RF MTase</shortName>
        <ecNumber evidence="5">2.1.1.297</ecNumber>
    </recommendedName>
    <alternativeName>
        <fullName evidence="5">N5-glutamine methyltransferase PrmC</fullName>
    </alternativeName>
    <alternativeName>
        <fullName evidence="5">Protein-(glutamine-N5) MTase PrmC</fullName>
    </alternativeName>
    <alternativeName>
        <fullName evidence="5">Protein-glutamine N-methyltransferase PrmC</fullName>
    </alternativeName>
</protein>
<feature type="binding site" evidence="5">
    <location>
        <position position="143"/>
    </location>
    <ligand>
        <name>S-adenosyl-L-methionine</name>
        <dbReference type="ChEBI" id="CHEBI:59789"/>
    </ligand>
</feature>
<keyword evidence="9" id="KW-1185">Reference proteome</keyword>
<feature type="domain" description="Release factor glutamine methyltransferase N-terminal" evidence="7">
    <location>
        <begin position="7"/>
        <end position="76"/>
    </location>
</feature>
<feature type="binding site" evidence="5">
    <location>
        <begin position="120"/>
        <end position="124"/>
    </location>
    <ligand>
        <name>S-adenosyl-L-methionine</name>
        <dbReference type="ChEBI" id="CHEBI:59789"/>
    </ligand>
</feature>
<dbReference type="PANTHER" id="PTHR18895">
    <property type="entry name" value="HEMK METHYLTRANSFERASE"/>
    <property type="match status" value="1"/>
</dbReference>
<comment type="catalytic activity">
    <reaction evidence="4 5">
        <text>L-glutaminyl-[peptide chain release factor] + S-adenosyl-L-methionine = N(5)-methyl-L-glutaminyl-[peptide chain release factor] + S-adenosyl-L-homocysteine + H(+)</text>
        <dbReference type="Rhea" id="RHEA:42896"/>
        <dbReference type="Rhea" id="RHEA-COMP:10271"/>
        <dbReference type="Rhea" id="RHEA-COMP:10272"/>
        <dbReference type="ChEBI" id="CHEBI:15378"/>
        <dbReference type="ChEBI" id="CHEBI:30011"/>
        <dbReference type="ChEBI" id="CHEBI:57856"/>
        <dbReference type="ChEBI" id="CHEBI:59789"/>
        <dbReference type="ChEBI" id="CHEBI:61891"/>
        <dbReference type="EC" id="2.1.1.297"/>
    </reaction>
</comment>
<comment type="function">
    <text evidence="5">Methylates the class 1 translation termination release factors RF1/PrfA and RF2/PrfB on the glutamine residue of the universally conserved GGQ motif.</text>
</comment>
<dbReference type="InterPro" id="IPR004556">
    <property type="entry name" value="HemK-like"/>
</dbReference>
<dbReference type="InterPro" id="IPR002052">
    <property type="entry name" value="DNA_methylase_N6_adenine_CS"/>
</dbReference>
<dbReference type="Pfam" id="PF05175">
    <property type="entry name" value="MTS"/>
    <property type="match status" value="1"/>
</dbReference>
<proteinExistence type="inferred from homology"/>
<keyword evidence="3 5" id="KW-0949">S-adenosyl-L-methionine</keyword>
<evidence type="ECO:0000256" key="5">
    <source>
        <dbReference type="HAMAP-Rule" id="MF_02126"/>
    </source>
</evidence>
<feature type="binding site" evidence="5">
    <location>
        <begin position="187"/>
        <end position="190"/>
    </location>
    <ligand>
        <name>substrate</name>
    </ligand>
</feature>
<keyword evidence="1 5" id="KW-0489">Methyltransferase</keyword>
<evidence type="ECO:0000256" key="4">
    <source>
        <dbReference type="ARBA" id="ARBA00048391"/>
    </source>
</evidence>
<accession>A0ABV7A752</accession>
<dbReference type="Pfam" id="PF17827">
    <property type="entry name" value="PrmC_N"/>
    <property type="match status" value="1"/>
</dbReference>
<organism evidence="8 9">
    <name type="scientific">Virgibacillus sediminis</name>
    <dbReference type="NCBI Taxonomy" id="202260"/>
    <lineage>
        <taxon>Bacteria</taxon>
        <taxon>Bacillati</taxon>
        <taxon>Bacillota</taxon>
        <taxon>Bacilli</taxon>
        <taxon>Bacillales</taxon>
        <taxon>Bacillaceae</taxon>
        <taxon>Virgibacillus</taxon>
    </lineage>
</organism>
<dbReference type="RefSeq" id="WP_390306457.1">
    <property type="nucleotide sequence ID" value="NZ_JBHRRZ010000017.1"/>
</dbReference>
<evidence type="ECO:0000256" key="1">
    <source>
        <dbReference type="ARBA" id="ARBA00022603"/>
    </source>
</evidence>
<dbReference type="EMBL" id="JBHRRZ010000017">
    <property type="protein sequence ID" value="MFC2948922.1"/>
    <property type="molecule type" value="Genomic_DNA"/>
</dbReference>
<comment type="similarity">
    <text evidence="5">Belongs to the protein N5-glutamine methyltransferase family. PrmC subfamily.</text>
</comment>
<dbReference type="InterPro" id="IPR007848">
    <property type="entry name" value="Small_mtfrase_dom"/>
</dbReference>
<dbReference type="NCBIfam" id="TIGR00536">
    <property type="entry name" value="hemK_fam"/>
    <property type="match status" value="1"/>
</dbReference>
<evidence type="ECO:0000256" key="2">
    <source>
        <dbReference type="ARBA" id="ARBA00022679"/>
    </source>
</evidence>
<reference evidence="9" key="1">
    <citation type="journal article" date="2019" name="Int. J. Syst. Evol. Microbiol.">
        <title>The Global Catalogue of Microorganisms (GCM) 10K type strain sequencing project: providing services to taxonomists for standard genome sequencing and annotation.</title>
        <authorList>
            <consortium name="The Broad Institute Genomics Platform"/>
            <consortium name="The Broad Institute Genome Sequencing Center for Infectious Disease"/>
            <person name="Wu L."/>
            <person name="Ma J."/>
        </authorList>
    </citation>
    <scope>NUCLEOTIDE SEQUENCE [LARGE SCALE GENOMIC DNA]</scope>
    <source>
        <strain evidence="9">KCTC 13193</strain>
    </source>
</reference>
<dbReference type="Gene3D" id="3.40.50.150">
    <property type="entry name" value="Vaccinia Virus protein VP39"/>
    <property type="match status" value="1"/>
</dbReference>
<dbReference type="PANTHER" id="PTHR18895:SF74">
    <property type="entry name" value="MTRF1L RELEASE FACTOR GLUTAMINE METHYLTRANSFERASE"/>
    <property type="match status" value="1"/>
</dbReference>
<sequence>MSRKQYEVLQWASSFLEEHKREARVAEILLQYHLGLSRSQFLMQMREPLPHDVVEAFTEDIQSHAATGVPVQHLTGREMFWGREFTVNRHVLIPRPETEELIQHILMSVKIERPVIMDAGTGSGVIAATLALELPGSQVYATDISAKALETAKANAENLGADVRFLEGDFLKPLIGLGVKADVIVSNPPYISEEEAPSLSDTVRNFDPELALFAEEEGLAAYKQLTSQAKHLLAEGGLLAFEIGYQQGKAVQHIIKQVFPQSKPEVIQDINGKDRIVAAEIK</sequence>
<dbReference type="PROSITE" id="PS00092">
    <property type="entry name" value="N6_MTASE"/>
    <property type="match status" value="1"/>
</dbReference>
<dbReference type="InterPro" id="IPR019874">
    <property type="entry name" value="RF_methyltr_PrmC"/>
</dbReference>
<dbReference type="InterPro" id="IPR050320">
    <property type="entry name" value="N5-glutamine_MTase"/>
</dbReference>
<evidence type="ECO:0000256" key="3">
    <source>
        <dbReference type="ARBA" id="ARBA00022691"/>
    </source>
</evidence>
<feature type="domain" description="Methyltransferase small" evidence="6">
    <location>
        <begin position="101"/>
        <end position="195"/>
    </location>
</feature>
<gene>
    <name evidence="5 8" type="primary">prmC</name>
    <name evidence="8" type="ORF">ACFODW_11305</name>
</gene>
<dbReference type="InterPro" id="IPR029063">
    <property type="entry name" value="SAM-dependent_MTases_sf"/>
</dbReference>
<dbReference type="GO" id="GO:0032259">
    <property type="term" value="P:methylation"/>
    <property type="evidence" value="ECO:0007669"/>
    <property type="project" value="UniProtKB-KW"/>
</dbReference>
<dbReference type="Proteomes" id="UP001595387">
    <property type="component" value="Unassembled WGS sequence"/>
</dbReference>
<evidence type="ECO:0000313" key="8">
    <source>
        <dbReference type="EMBL" id="MFC2948922.1"/>
    </source>
</evidence>
<feature type="binding site" evidence="5">
    <location>
        <position position="170"/>
    </location>
    <ligand>
        <name>S-adenosyl-L-methionine</name>
        <dbReference type="ChEBI" id="CHEBI:59789"/>
    </ligand>
</feature>
<dbReference type="NCBIfam" id="TIGR03534">
    <property type="entry name" value="RF_mod_PrmC"/>
    <property type="match status" value="1"/>
</dbReference>
<evidence type="ECO:0000259" key="7">
    <source>
        <dbReference type="Pfam" id="PF17827"/>
    </source>
</evidence>
<dbReference type="CDD" id="cd02440">
    <property type="entry name" value="AdoMet_MTases"/>
    <property type="match status" value="1"/>
</dbReference>
<dbReference type="HAMAP" id="MF_02126">
    <property type="entry name" value="RF_methyltr_PrmC"/>
    <property type="match status" value="1"/>
</dbReference>
<evidence type="ECO:0000313" key="9">
    <source>
        <dbReference type="Proteomes" id="UP001595387"/>
    </source>
</evidence>
<comment type="caution">
    <text evidence="8">The sequence shown here is derived from an EMBL/GenBank/DDBJ whole genome shotgun (WGS) entry which is preliminary data.</text>
</comment>
<keyword evidence="2 5" id="KW-0808">Transferase</keyword>
<dbReference type="EC" id="2.1.1.297" evidence="5"/>
<dbReference type="SUPFAM" id="SSF53335">
    <property type="entry name" value="S-adenosyl-L-methionine-dependent methyltransferases"/>
    <property type="match status" value="1"/>
</dbReference>
<dbReference type="Gene3D" id="1.10.8.10">
    <property type="entry name" value="DNA helicase RuvA subunit, C-terminal domain"/>
    <property type="match status" value="1"/>
</dbReference>
<feature type="binding site" evidence="5">
    <location>
        <position position="187"/>
    </location>
    <ligand>
        <name>S-adenosyl-L-methionine</name>
        <dbReference type="ChEBI" id="CHEBI:59789"/>
    </ligand>
</feature>
<dbReference type="InterPro" id="IPR040758">
    <property type="entry name" value="PrmC_N"/>
</dbReference>